<dbReference type="Proteomes" id="UP000281098">
    <property type="component" value="Unassembled WGS sequence"/>
</dbReference>
<organism evidence="1 2">
    <name type="scientific">Burkholderia stagnalis</name>
    <dbReference type="NCBI Taxonomy" id="1503054"/>
    <lineage>
        <taxon>Bacteria</taxon>
        <taxon>Pseudomonadati</taxon>
        <taxon>Pseudomonadota</taxon>
        <taxon>Betaproteobacteria</taxon>
        <taxon>Burkholderiales</taxon>
        <taxon>Burkholderiaceae</taxon>
        <taxon>Burkholderia</taxon>
        <taxon>Burkholderia cepacia complex</taxon>
    </lineage>
</organism>
<dbReference type="RefSeq" id="WP_185633678.1">
    <property type="nucleotide sequence ID" value="NZ_QTOI01000131.1"/>
</dbReference>
<protein>
    <submittedName>
        <fullName evidence="1">Uncharacterized protein</fullName>
    </submittedName>
</protein>
<feature type="non-terminal residue" evidence="1">
    <location>
        <position position="1"/>
    </location>
</feature>
<dbReference type="EMBL" id="QTPM01000136">
    <property type="protein sequence ID" value="RQY77013.1"/>
    <property type="molecule type" value="Genomic_DNA"/>
</dbReference>
<name>A0ABX9YEC6_9BURK</name>
<comment type="caution">
    <text evidence="1">The sequence shown here is derived from an EMBL/GenBank/DDBJ whole genome shotgun (WGS) entry which is preliminary data.</text>
</comment>
<gene>
    <name evidence="1" type="ORF">DF017_37140</name>
</gene>
<keyword evidence="2" id="KW-1185">Reference proteome</keyword>
<evidence type="ECO:0000313" key="2">
    <source>
        <dbReference type="Proteomes" id="UP000281098"/>
    </source>
</evidence>
<reference evidence="1 2" key="1">
    <citation type="submission" date="2018-08" db="EMBL/GenBank/DDBJ databases">
        <title>Comparative analysis of Burkholderia isolates from Puerto Rico.</title>
        <authorList>
            <person name="Hall C."/>
            <person name="Sahl J."/>
            <person name="Wagner D."/>
        </authorList>
    </citation>
    <scope>NUCLEOTIDE SEQUENCE [LARGE SCALE GENOMIC DNA]</scope>
    <source>
        <strain evidence="1 2">Bp8966</strain>
    </source>
</reference>
<sequence>EWGYDRAEIRTFLLSPRDGSKDAIIYPVVILRDIETDIVIDLSYGQFSSTTPRRFIIAPLNAWRQIVSTLHNIEEVQSPH</sequence>
<accession>A0ABX9YEC6</accession>
<proteinExistence type="predicted"/>
<evidence type="ECO:0000313" key="1">
    <source>
        <dbReference type="EMBL" id="RQY77013.1"/>
    </source>
</evidence>